<reference evidence="2" key="1">
    <citation type="submission" date="2023-10" db="EMBL/GenBank/DDBJ databases">
        <authorList>
            <person name="Chen Y."/>
            <person name="Shah S."/>
            <person name="Dougan E. K."/>
            <person name="Thang M."/>
            <person name="Chan C."/>
        </authorList>
    </citation>
    <scope>NUCLEOTIDE SEQUENCE [LARGE SCALE GENOMIC DNA]</scope>
</reference>
<comment type="caution">
    <text evidence="2">The sequence shown here is derived from an EMBL/GenBank/DDBJ whole genome shotgun (WGS) entry which is preliminary data.</text>
</comment>
<organism evidence="2 3">
    <name type="scientific">Prorocentrum cordatum</name>
    <dbReference type="NCBI Taxonomy" id="2364126"/>
    <lineage>
        <taxon>Eukaryota</taxon>
        <taxon>Sar</taxon>
        <taxon>Alveolata</taxon>
        <taxon>Dinophyceae</taxon>
        <taxon>Prorocentrales</taxon>
        <taxon>Prorocentraceae</taxon>
        <taxon>Prorocentrum</taxon>
    </lineage>
</organism>
<evidence type="ECO:0000313" key="2">
    <source>
        <dbReference type="EMBL" id="CAK0848439.1"/>
    </source>
</evidence>
<sequence>MLMVAFRQKLLLWWVQKEVCILRRPIAPLTTAIDFCTSGYLRTERPGNTHAAAYVLCVFLVRFSVFPPRSLGVTWLVALPGPSCDRLDPLPTLARASTPDLPFSSGCWPCCEGAPGECGCEDGWELAWRQRGGRADWDAESLEADQRHDDDEDDEEAGGEGEEDE</sequence>
<gene>
    <name evidence="2" type="ORF">PCOR1329_LOCUS41375</name>
</gene>
<evidence type="ECO:0000256" key="1">
    <source>
        <dbReference type="SAM" id="MobiDB-lite"/>
    </source>
</evidence>
<keyword evidence="3" id="KW-1185">Reference proteome</keyword>
<proteinExistence type="predicted"/>
<feature type="compositionally biased region" description="Acidic residues" evidence="1">
    <location>
        <begin position="150"/>
        <end position="165"/>
    </location>
</feature>
<name>A0ABN9TTA2_9DINO</name>
<dbReference type="Proteomes" id="UP001189429">
    <property type="component" value="Unassembled WGS sequence"/>
</dbReference>
<dbReference type="EMBL" id="CAUYUJ010014980">
    <property type="protein sequence ID" value="CAK0848439.1"/>
    <property type="molecule type" value="Genomic_DNA"/>
</dbReference>
<accession>A0ABN9TTA2</accession>
<protein>
    <submittedName>
        <fullName evidence="2">Uncharacterized protein</fullName>
    </submittedName>
</protein>
<feature type="region of interest" description="Disordered" evidence="1">
    <location>
        <begin position="135"/>
        <end position="165"/>
    </location>
</feature>
<evidence type="ECO:0000313" key="3">
    <source>
        <dbReference type="Proteomes" id="UP001189429"/>
    </source>
</evidence>